<evidence type="ECO:0000256" key="7">
    <source>
        <dbReference type="ARBA" id="ARBA00023004"/>
    </source>
</evidence>
<evidence type="ECO:0000313" key="14">
    <source>
        <dbReference type="EMBL" id="NBI34935.1"/>
    </source>
</evidence>
<evidence type="ECO:0000256" key="12">
    <source>
        <dbReference type="SAM" id="MobiDB-lite"/>
    </source>
</evidence>
<evidence type="ECO:0000256" key="3">
    <source>
        <dbReference type="ARBA" id="ARBA00008636"/>
    </source>
</evidence>
<dbReference type="InterPro" id="IPR051318">
    <property type="entry name" value="Fe-S_L-Ser"/>
</dbReference>
<dbReference type="GO" id="GO:0046872">
    <property type="term" value="F:metal ion binding"/>
    <property type="evidence" value="ECO:0007669"/>
    <property type="project" value="UniProtKB-KW"/>
</dbReference>
<evidence type="ECO:0000256" key="4">
    <source>
        <dbReference type="ARBA" id="ARBA00022432"/>
    </source>
</evidence>
<dbReference type="GO" id="GO:0003941">
    <property type="term" value="F:L-serine ammonia-lyase activity"/>
    <property type="evidence" value="ECO:0007669"/>
    <property type="project" value="UniProtKB-UniRule"/>
</dbReference>
<keyword evidence="9 11" id="KW-0456">Lyase</keyword>
<reference evidence="14" key="1">
    <citation type="submission" date="2018-08" db="EMBL/GenBank/DDBJ databases">
        <title>Murine metabolic-syndrome-specific gut microbial biobank.</title>
        <authorList>
            <person name="Liu C."/>
        </authorList>
    </citation>
    <scope>NUCLEOTIDE SEQUENCE [LARGE SCALE GENOMIC DNA]</scope>
    <source>
        <strain evidence="14">Z82</strain>
    </source>
</reference>
<comment type="cofactor">
    <cofactor evidence="1 11">
        <name>[4Fe-4S] cluster</name>
        <dbReference type="ChEBI" id="CHEBI:49883"/>
    </cofactor>
</comment>
<dbReference type="Pfam" id="PF03313">
    <property type="entry name" value="SDH_alpha"/>
    <property type="match status" value="1"/>
</dbReference>
<dbReference type="InterPro" id="IPR005131">
    <property type="entry name" value="Ser_deHydtase_bsu"/>
</dbReference>
<dbReference type="NCBIfam" id="TIGR00718">
    <property type="entry name" value="sda_alpha"/>
    <property type="match status" value="1"/>
</dbReference>
<accession>A0A7C9JR39</accession>
<dbReference type="InterPro" id="IPR004643">
    <property type="entry name" value="Fe-S_L-Ser_bsu"/>
</dbReference>
<dbReference type="Gene3D" id="3.30.1330.90">
    <property type="entry name" value="D-3-phosphoglycerate dehydrogenase, domain 3"/>
    <property type="match status" value="1"/>
</dbReference>
<comment type="similarity">
    <text evidence="3 11">Belongs to the iron-sulfur dependent L-serine dehydratase family.</text>
</comment>
<evidence type="ECO:0000256" key="6">
    <source>
        <dbReference type="ARBA" id="ARBA00022723"/>
    </source>
</evidence>
<dbReference type="SUPFAM" id="SSF55021">
    <property type="entry name" value="ACT-like"/>
    <property type="match status" value="1"/>
</dbReference>
<protein>
    <recommendedName>
        <fullName evidence="11">L-serine dehydratase</fullName>
        <ecNumber evidence="11">4.3.1.17</ecNumber>
    </recommendedName>
</protein>
<evidence type="ECO:0000256" key="5">
    <source>
        <dbReference type="ARBA" id="ARBA00022485"/>
    </source>
</evidence>
<keyword evidence="6 11" id="KW-0479">Metal-binding</keyword>
<dbReference type="InterPro" id="IPR045865">
    <property type="entry name" value="ACT-like_dom_sf"/>
</dbReference>
<keyword evidence="7 11" id="KW-0408">Iron</keyword>
<keyword evidence="5 11" id="KW-0004">4Fe-4S</keyword>
<organism evidence="14">
    <name type="scientific">Muribaculaceae bacterium Z82</name>
    <dbReference type="NCBI Taxonomy" id="2304548"/>
    <lineage>
        <taxon>Bacteria</taxon>
        <taxon>Pseudomonadati</taxon>
        <taxon>Bacteroidota</taxon>
        <taxon>Bacteroidia</taxon>
        <taxon>Bacteroidales</taxon>
        <taxon>Muribaculaceae</taxon>
    </lineage>
</organism>
<comment type="catalytic activity">
    <reaction evidence="10 11">
        <text>L-serine = pyruvate + NH4(+)</text>
        <dbReference type="Rhea" id="RHEA:19169"/>
        <dbReference type="ChEBI" id="CHEBI:15361"/>
        <dbReference type="ChEBI" id="CHEBI:28938"/>
        <dbReference type="ChEBI" id="CHEBI:33384"/>
        <dbReference type="EC" id="4.3.1.17"/>
    </reaction>
</comment>
<evidence type="ECO:0000256" key="11">
    <source>
        <dbReference type="RuleBase" id="RU366059"/>
    </source>
</evidence>
<evidence type="ECO:0000256" key="2">
    <source>
        <dbReference type="ARBA" id="ARBA00004742"/>
    </source>
</evidence>
<dbReference type="CDD" id="cd04903">
    <property type="entry name" value="ACT_LSD"/>
    <property type="match status" value="1"/>
</dbReference>
<dbReference type="AlphaFoldDB" id="A0A7C9JR39"/>
<evidence type="ECO:0000256" key="8">
    <source>
        <dbReference type="ARBA" id="ARBA00023014"/>
    </source>
</evidence>
<proteinExistence type="inferred from homology"/>
<dbReference type="PANTHER" id="PTHR30182">
    <property type="entry name" value="L-SERINE DEHYDRATASE"/>
    <property type="match status" value="1"/>
</dbReference>
<dbReference type="SUPFAM" id="SSF143548">
    <property type="entry name" value="Serine metabolism enzymes domain"/>
    <property type="match status" value="1"/>
</dbReference>
<dbReference type="PROSITE" id="PS51671">
    <property type="entry name" value="ACT"/>
    <property type="match status" value="1"/>
</dbReference>
<keyword evidence="4 11" id="KW-0312">Gluconeogenesis</keyword>
<dbReference type="InterPro" id="IPR004642">
    <property type="entry name" value="Ser_deHydtase_asu"/>
</dbReference>
<evidence type="ECO:0000259" key="13">
    <source>
        <dbReference type="PROSITE" id="PS51671"/>
    </source>
</evidence>
<dbReference type="EMBL" id="QWKH01000056">
    <property type="protein sequence ID" value="NBI34935.1"/>
    <property type="molecule type" value="Genomic_DNA"/>
</dbReference>
<dbReference type="GO" id="GO:0006094">
    <property type="term" value="P:gluconeogenesis"/>
    <property type="evidence" value="ECO:0007669"/>
    <property type="project" value="UniProtKB-KW"/>
</dbReference>
<feature type="region of interest" description="Disordered" evidence="12">
    <location>
        <begin position="228"/>
        <end position="247"/>
    </location>
</feature>
<dbReference type="GO" id="GO:0051539">
    <property type="term" value="F:4 iron, 4 sulfur cluster binding"/>
    <property type="evidence" value="ECO:0007669"/>
    <property type="project" value="UniProtKB-UniRule"/>
</dbReference>
<dbReference type="InterPro" id="IPR002912">
    <property type="entry name" value="ACT_dom"/>
</dbReference>
<evidence type="ECO:0000256" key="10">
    <source>
        <dbReference type="ARBA" id="ARBA00049406"/>
    </source>
</evidence>
<dbReference type="EC" id="4.3.1.17" evidence="11"/>
<dbReference type="NCBIfam" id="TIGR00719">
    <property type="entry name" value="sda_beta"/>
    <property type="match status" value="1"/>
</dbReference>
<dbReference type="Pfam" id="PF03315">
    <property type="entry name" value="SDH_beta"/>
    <property type="match status" value="1"/>
</dbReference>
<sequence length="594" mass="60942">MRSFGLRDVIGPIMVGPSSSHTAGALRIALMARRLLAAEPVEATFTLYGSFAQTYRGHGTDRALVAGMLGLATDDLRIRDSFALAEAAGLGFSFVPDSAAHTDHPNTVDIAVRDASGAVTQVRGESIGGGAAQIRSINGVEVLLTGEYHSLVVKQRDVRGVLAFIARCVAEMDVNIATTKLFRERKGDVAYTVMETDDPIPPAIEQMLSANPKILSVRIVPSNRFGATSVPMTDEEAREEGLTPTGFGSELSAEEAASLFETMDFATGAQLLAYAQQEDIPLSDAICRRERAMLASQDIAVDDTRRYLNEALQVMKASATEPLAHPVRSMGGLIGGEAAKLWDAVESKKALGDGLLTRAIVYSQAVLETNASMGRIVAAPTAGSAGVVPAVLMALQDVFGLSDERLTRGLANAGAIGMLVMRNATVAGAEGGCQAEVGAASAMAASAAVELMGGTPQQCLDAAAIAIAGLLGLVCDPIGGLVEAPCQKRNATGAANALTAAQLALAGTGSAVGFDETVDALYAVGRALPFELRESALGGLAATPTGCALCGGCGVGGFIAGGDADARDEGTRDEGSGGGSGNPLAIEHIPEEVE</sequence>
<comment type="caution">
    <text evidence="14">The sequence shown here is derived from an EMBL/GenBank/DDBJ whole genome shotgun (WGS) entry which is preliminary data.</text>
</comment>
<evidence type="ECO:0000256" key="1">
    <source>
        <dbReference type="ARBA" id="ARBA00001966"/>
    </source>
</evidence>
<feature type="compositionally biased region" description="Basic and acidic residues" evidence="12">
    <location>
        <begin position="565"/>
        <end position="575"/>
    </location>
</feature>
<name>A0A7C9JR39_9BACT</name>
<dbReference type="InterPro" id="IPR005130">
    <property type="entry name" value="Ser_deHydtase-like_asu"/>
</dbReference>
<dbReference type="Gene3D" id="3.30.70.260">
    <property type="match status" value="1"/>
</dbReference>
<keyword evidence="8 11" id="KW-0411">Iron-sulfur</keyword>
<dbReference type="PANTHER" id="PTHR30182:SF1">
    <property type="entry name" value="L-SERINE DEHYDRATASE 1"/>
    <property type="match status" value="1"/>
</dbReference>
<gene>
    <name evidence="14" type="primary">sdaAA</name>
    <name evidence="14" type="ORF">D1639_07825</name>
</gene>
<feature type="region of interest" description="Disordered" evidence="12">
    <location>
        <begin position="565"/>
        <end position="594"/>
    </location>
</feature>
<evidence type="ECO:0000256" key="9">
    <source>
        <dbReference type="ARBA" id="ARBA00023239"/>
    </source>
</evidence>
<dbReference type="InterPro" id="IPR029009">
    <property type="entry name" value="ASB_dom_sf"/>
</dbReference>
<comment type="pathway">
    <text evidence="2">Carbohydrate biosynthesis; gluconeogenesis.</text>
</comment>
<feature type="domain" description="ACT" evidence="13">
    <location>
        <begin position="150"/>
        <end position="222"/>
    </location>
</feature>